<dbReference type="AlphaFoldDB" id="A0A450TN00"/>
<accession>A0A450TN00</accession>
<gene>
    <name evidence="2" type="ORF">BECKFW1821B_GA0114236_11595</name>
</gene>
<dbReference type="EMBL" id="CAADFD010000159">
    <property type="protein sequence ID" value="VFJ69096.1"/>
    <property type="molecule type" value="Genomic_DNA"/>
</dbReference>
<proteinExistence type="predicted"/>
<sequence>MGSALAGILVKGDPEPDLTPDLVLRKLITPDLRSVFLRGLNRFDVNEEDFFPAAPVSKERRDPGEKNEKGELLVRTEAGEFQGDNVGGHEHKFYGGGAKGKTRANHNGIGSENKELWHGSDHAQNNSRTTNEREREENKKPSGETRPKNVSVFYYIKIN</sequence>
<evidence type="ECO:0000313" key="2">
    <source>
        <dbReference type="EMBL" id="VFJ69096.1"/>
    </source>
</evidence>
<organism evidence="2">
    <name type="scientific">Candidatus Kentrum sp. FW</name>
    <dbReference type="NCBI Taxonomy" id="2126338"/>
    <lineage>
        <taxon>Bacteria</taxon>
        <taxon>Pseudomonadati</taxon>
        <taxon>Pseudomonadota</taxon>
        <taxon>Gammaproteobacteria</taxon>
        <taxon>Candidatus Kentrum</taxon>
    </lineage>
</organism>
<evidence type="ECO:0000256" key="1">
    <source>
        <dbReference type="SAM" id="MobiDB-lite"/>
    </source>
</evidence>
<feature type="compositionally biased region" description="Basic and acidic residues" evidence="1">
    <location>
        <begin position="130"/>
        <end position="147"/>
    </location>
</feature>
<protein>
    <submittedName>
        <fullName evidence="2">Uncharacterized protein</fullName>
    </submittedName>
</protein>
<feature type="compositionally biased region" description="Basic and acidic residues" evidence="1">
    <location>
        <begin position="112"/>
        <end position="121"/>
    </location>
</feature>
<name>A0A450TN00_9GAMM</name>
<feature type="region of interest" description="Disordered" evidence="1">
    <location>
        <begin position="50"/>
        <end position="151"/>
    </location>
</feature>
<dbReference type="SUPFAM" id="SSF88874">
    <property type="entry name" value="Receptor-binding domain of short tail fibre protein gp12"/>
    <property type="match status" value="1"/>
</dbReference>
<reference evidence="2" key="1">
    <citation type="submission" date="2019-02" db="EMBL/GenBank/DDBJ databases">
        <authorList>
            <person name="Gruber-Vodicka R. H."/>
            <person name="Seah K. B. B."/>
        </authorList>
    </citation>
    <scope>NUCLEOTIDE SEQUENCE</scope>
    <source>
        <strain evidence="2">BECK_BZ106</strain>
    </source>
</reference>
<feature type="compositionally biased region" description="Basic and acidic residues" evidence="1">
    <location>
        <begin position="57"/>
        <end position="78"/>
    </location>
</feature>